<name>A0ACC6NZS5_9BURK</name>
<sequence length="517" mass="57445">MSPPDPTFDRALLWLRRDLRSHDHAAWALAQARARHVWVAFVLDSDILDALPRQDRRVEFILQALGQIHTDLAAVGSGLVVLHGRAAQQIPRLAQALGAQAVFASHDDDPHALARDAQVAQTLTGQGCAWHSVKDHVIFERREVLTGAGQPYGVYTPYWRNWSQRLSAADVRDHAVDLARPGGHPPWPDAVIQAAAQGQITVPAQAPGVPTLAQTGFEPTNLNQLGLTGDRAGVRRWLDDFRPRLAAYGRQRDQPALKGPSYLGVHLRFGTLSVRELIRLALDELGCSPGELGRHSARTPASSAAPERPGALVWIQELVWRDFYHQILANFPHVAQGAFRRADDALVWEEGAVADRHFAAWCAGRTGYPLVDAAQRQLLQTGYMHNRLRMVSASFLIKDLGIGWQRGEAFFAQHLLDFDLASNNGGWQWAASTGCDAQPWFRIFNPWTQSRTFDAEGRFIRRYLPELARVPAADLHEAKTLARHRTGLDYPLPLVDHAQARVATLARYEAVRGKAQD</sequence>
<proteinExistence type="predicted"/>
<dbReference type="EMBL" id="JAWDIE010000004">
    <property type="protein sequence ID" value="MEJ7137476.1"/>
    <property type="molecule type" value="Genomic_DNA"/>
</dbReference>
<organism evidence="1 2">
    <name type="scientific">Amphibiibacter pelophylacis</name>
    <dbReference type="NCBI Taxonomy" id="1799477"/>
    <lineage>
        <taxon>Bacteria</taxon>
        <taxon>Pseudomonadati</taxon>
        <taxon>Pseudomonadota</taxon>
        <taxon>Betaproteobacteria</taxon>
        <taxon>Burkholderiales</taxon>
        <taxon>Sphaerotilaceae</taxon>
        <taxon>Amphibiibacter</taxon>
    </lineage>
</organism>
<keyword evidence="2" id="KW-1185">Reference proteome</keyword>
<keyword evidence="1" id="KW-0456">Lyase</keyword>
<gene>
    <name evidence="1" type="ORF">RV045_03400</name>
</gene>
<dbReference type="EC" id="4.1.99.3" evidence="1"/>
<dbReference type="Proteomes" id="UP001364695">
    <property type="component" value="Unassembled WGS sequence"/>
</dbReference>
<reference evidence="1" key="1">
    <citation type="submission" date="2023-10" db="EMBL/GenBank/DDBJ databases">
        <title>Amphibacter perezi, gen. nov., sp. nov. a novel taxa of the family Comamonadaceae, class Betaproteobacteria isolated from the skin microbiota of Pelophylax perezi from different populations.</title>
        <authorList>
            <person name="Costa S."/>
            <person name="Proenca D.N."/>
            <person name="Lopes I."/>
            <person name="Morais P.V."/>
        </authorList>
    </citation>
    <scope>NUCLEOTIDE SEQUENCE</scope>
    <source>
        <strain evidence="1">SL12-8</strain>
    </source>
</reference>
<evidence type="ECO:0000313" key="1">
    <source>
        <dbReference type="EMBL" id="MEJ7137476.1"/>
    </source>
</evidence>
<accession>A0ACC6NZS5</accession>
<comment type="caution">
    <text evidence="1">The sequence shown here is derived from an EMBL/GenBank/DDBJ whole genome shotgun (WGS) entry which is preliminary data.</text>
</comment>
<protein>
    <submittedName>
        <fullName evidence="1">Deoxyribodipyrimidine photo-lyase</fullName>
        <ecNumber evidence="1">4.1.99.3</ecNumber>
    </submittedName>
</protein>
<evidence type="ECO:0000313" key="2">
    <source>
        <dbReference type="Proteomes" id="UP001364695"/>
    </source>
</evidence>